<name>A0A4R5B8P5_9PSEU</name>
<accession>A0A4R5B8P5</accession>
<dbReference type="Gene3D" id="3.60.110.10">
    <property type="entry name" value="Carbon-nitrogen hydrolase"/>
    <property type="match status" value="1"/>
</dbReference>
<evidence type="ECO:0000313" key="3">
    <source>
        <dbReference type="EMBL" id="TDD80896.1"/>
    </source>
</evidence>
<dbReference type="InterPro" id="IPR003010">
    <property type="entry name" value="C-N_Hydrolase"/>
</dbReference>
<dbReference type="Proteomes" id="UP000294723">
    <property type="component" value="Unassembled WGS sequence"/>
</dbReference>
<proteinExistence type="predicted"/>
<dbReference type="RefSeq" id="WP_132686649.1">
    <property type="nucleotide sequence ID" value="NZ_SMLA01000086.1"/>
</dbReference>
<dbReference type="InterPro" id="IPR050345">
    <property type="entry name" value="Aliph_Amidase/BUP"/>
</dbReference>
<organism evidence="3 4">
    <name type="scientific">Saccharopolyspora karakumensis</name>
    <dbReference type="NCBI Taxonomy" id="2530386"/>
    <lineage>
        <taxon>Bacteria</taxon>
        <taxon>Bacillati</taxon>
        <taxon>Actinomycetota</taxon>
        <taxon>Actinomycetes</taxon>
        <taxon>Pseudonocardiales</taxon>
        <taxon>Pseudonocardiaceae</taxon>
        <taxon>Saccharopolyspora</taxon>
    </lineage>
</organism>
<dbReference type="PROSITE" id="PS50263">
    <property type="entry name" value="CN_HYDROLASE"/>
    <property type="match status" value="1"/>
</dbReference>
<comment type="caution">
    <text evidence="3">The sequence shown here is derived from an EMBL/GenBank/DDBJ whole genome shotgun (WGS) entry which is preliminary data.</text>
</comment>
<gene>
    <name evidence="3" type="ORF">E1202_29820</name>
</gene>
<dbReference type="AlphaFoldDB" id="A0A4R5B8P5"/>
<dbReference type="PANTHER" id="PTHR43674:SF2">
    <property type="entry name" value="BETA-UREIDOPROPIONASE"/>
    <property type="match status" value="1"/>
</dbReference>
<feature type="domain" description="CN hydrolase" evidence="2">
    <location>
        <begin position="1"/>
        <end position="242"/>
    </location>
</feature>
<dbReference type="InterPro" id="IPR036526">
    <property type="entry name" value="C-N_Hydrolase_sf"/>
</dbReference>
<sequence length="277" mass="30857">MRVALAQTDCRLGEVETNLREADHMVKEAAAQDAQLVVFPELSLHGYALGSLADDRSIPGSDPRLAQLSEHGPDVLVGLHEDARLRRYNSAAYLSQGALVHTHRKLYLPNYLAWEERKHASPGQGLRAFETRWARMATLICNDAWQPVLPWLAAQDGAEILLVPTNSAAGLVPGSVDTQGYWRDLLLFIARMQQCFVVFVNRVGNEVGASFWGSSRILDPWGNVVAEAPEWEQSLTVVDIDIDAVRRRRREMPLLQESRLGLVAREVSRLIEEGADS</sequence>
<keyword evidence="1 3" id="KW-0378">Hydrolase</keyword>
<dbReference type="GO" id="GO:0033388">
    <property type="term" value="P:putrescine biosynthetic process from arginine"/>
    <property type="evidence" value="ECO:0007669"/>
    <property type="project" value="TreeGrafter"/>
</dbReference>
<dbReference type="EMBL" id="SMLA01000086">
    <property type="protein sequence ID" value="TDD80896.1"/>
    <property type="molecule type" value="Genomic_DNA"/>
</dbReference>
<dbReference type="SUPFAM" id="SSF56317">
    <property type="entry name" value="Carbon-nitrogen hydrolase"/>
    <property type="match status" value="1"/>
</dbReference>
<keyword evidence="4" id="KW-1185">Reference proteome</keyword>
<dbReference type="GO" id="GO:0050126">
    <property type="term" value="F:N-carbamoylputrescine amidase activity"/>
    <property type="evidence" value="ECO:0007669"/>
    <property type="project" value="TreeGrafter"/>
</dbReference>
<protein>
    <submittedName>
        <fullName evidence="3">Amidohydrolase</fullName>
    </submittedName>
</protein>
<evidence type="ECO:0000313" key="4">
    <source>
        <dbReference type="Proteomes" id="UP000294723"/>
    </source>
</evidence>
<evidence type="ECO:0000259" key="2">
    <source>
        <dbReference type="PROSITE" id="PS50263"/>
    </source>
</evidence>
<evidence type="ECO:0000256" key="1">
    <source>
        <dbReference type="ARBA" id="ARBA00022801"/>
    </source>
</evidence>
<dbReference type="Pfam" id="PF00795">
    <property type="entry name" value="CN_hydrolase"/>
    <property type="match status" value="1"/>
</dbReference>
<dbReference type="PANTHER" id="PTHR43674">
    <property type="entry name" value="NITRILASE C965.09-RELATED"/>
    <property type="match status" value="1"/>
</dbReference>
<reference evidence="3 4" key="1">
    <citation type="submission" date="2019-03" db="EMBL/GenBank/DDBJ databases">
        <title>Draft genome sequences of novel Actinobacteria.</title>
        <authorList>
            <person name="Sahin N."/>
            <person name="Ay H."/>
            <person name="Saygin H."/>
        </authorList>
    </citation>
    <scope>NUCLEOTIDE SEQUENCE [LARGE SCALE GENOMIC DNA]</scope>
    <source>
        <strain evidence="3 4">5K548</strain>
    </source>
</reference>